<evidence type="ECO:0000259" key="2">
    <source>
        <dbReference type="PROSITE" id="PS50076"/>
    </source>
</evidence>
<feature type="region of interest" description="Disordered" evidence="1">
    <location>
        <begin position="1382"/>
        <end position="1412"/>
    </location>
</feature>
<feature type="region of interest" description="Disordered" evidence="1">
    <location>
        <begin position="735"/>
        <end position="755"/>
    </location>
</feature>
<evidence type="ECO:0000313" key="3">
    <source>
        <dbReference type="EnsemblPlants" id="cds.evm.model.06.1223"/>
    </source>
</evidence>
<evidence type="ECO:0000256" key="1">
    <source>
        <dbReference type="SAM" id="MobiDB-lite"/>
    </source>
</evidence>
<sequence>MSGSDFELETVDLVEVDVEAELWEPALKEEIIALEASSEEEFHDRHHLHRPPGYMSAVLNTQASTSINHLRLDNGQISYSWLFLNFSGFPPGYQSELCKTVSNAMNPSNAGNRSSGFSSTNENKSDLRFETPSVSRSGSGLTRPRFVKVRKGLSSQNSRSTEIPKTQVDLGYNPFRPISENSFSASSGSEKGSSGSGEFGIGKSGNDAFVFGADKSDSRIYVAGFEKSMVDELKNMKIGSEFIIRKDDVSDSSSSVRAGYKQSNKVDESIISKLPEDLKKLDIGGSGDERFGQDSSSSMDMRLPEDMRKLHIEDLGHEKQAEKVGSERLNVSGNENVRFGYGSSDSAGGSVNKNIEFELRNELNKKLNIKEETGKPDGGSVRYNADDMKKFEFGSRMGIDPLASTLSDQINNLNLKESLNTNDTENPDFLSCKDKGSDYDGRKPTFFSANMEEEKGSRTGYFGGMLFHKLDKTEHNDSIIHTRMHGKSVSGSSGQPKSEIKMSGGIASSSSSFSSSSSPAQTATNNFEVPSMNTPEKKNEFIFTSAREGFGTPSFEFKTPTNLFSGMNENLEFSAKRESIRDTVMKKKSGKSKRPTKVQLWLGQDFVSRESISQEIPEASDSYSPMDVSPYQEILADHRCSRENSVTSDDTFSVDNSMGTDSVQKVSNDAIDEDLAMATERMNINEGNVPSGETKEESFDNNVSAEGTLEDCVSGAETESFKSATEEVDFIGDNTVTETEASSSSNIEGYDNDGRTKFGIPSSSEGLGGSNFTFSAASAAQGQSSSSKRLLKKKNWLKADTDSTTPNAKISYATSSSQYIPFSAARGTKGDSTILQRKSRESSEVGRAQAVNQESESTSAVKAQEACEKWRLRGNQAYTTGDLSKAEDCYTQGMNCISRNEASRSCLRALMLCYSNRAATRISLGRMRDALVDCTTAAEIDPSFLRVQVRAANCYLALGEVEGASRHFRMCLQAGSDVCVDRKIAIEASDGLQKVQKVSQCMEQLAELLHRKTFSDAKSALELIAEALKLSPYCEKFLEMKAESLYLIRRYEEVIELCEQTIVSAERNCPPVDTLDQSADMDVSKLSKYFYFRIWRCHLAFKSYFHLGRLEDGLASLEKQEEKLSATYRNESKILESSIPLTATVRELLRHKNAGNEAFQAGRHAEAVERYTAALSCNVESRPFSAVCFCNRAAAYKALGQITDAIADCSLAIALDGKYVKAISRRATLYEMIRDYGQAARDLQRLVSLLTKQPEDKAHNLGASDRSKSGSNDLRQARLRLSEIEEEARKDMPSDMYLILGIEPSVSASEIKKAYRKAALRHHPDKAGQFLARSDNGDDGLWKEISEEVYKDADRLFKMIGEAYAVLSDSTKRSRYDAEEEMRNAQKKRNGSSTCRTQTDTQNYPFERSGSRRQWKDVWKQYGGGSSTWSEATRSNRYS</sequence>
<dbReference type="SMART" id="SM00028">
    <property type="entry name" value="TPR"/>
    <property type="match status" value="7"/>
</dbReference>
<dbReference type="PROSITE" id="PS00636">
    <property type="entry name" value="DNAJ_1"/>
    <property type="match status" value="1"/>
</dbReference>
<dbReference type="SMART" id="SM00271">
    <property type="entry name" value="DnaJ"/>
    <property type="match status" value="1"/>
</dbReference>
<feature type="region of interest" description="Disordered" evidence="1">
    <location>
        <begin position="485"/>
        <end position="533"/>
    </location>
</feature>
<dbReference type="SUPFAM" id="SSF46565">
    <property type="entry name" value="Chaperone J-domain"/>
    <property type="match status" value="1"/>
</dbReference>
<dbReference type="Gene3D" id="1.10.287.110">
    <property type="entry name" value="DnaJ domain"/>
    <property type="match status" value="1"/>
</dbReference>
<reference evidence="3" key="2">
    <citation type="submission" date="2021-03" db="UniProtKB">
        <authorList>
            <consortium name="EnsemblPlants"/>
        </authorList>
    </citation>
    <scope>IDENTIFICATION</scope>
</reference>
<organism evidence="3 4">
    <name type="scientific">Cannabis sativa</name>
    <name type="common">Hemp</name>
    <name type="synonym">Marijuana</name>
    <dbReference type="NCBI Taxonomy" id="3483"/>
    <lineage>
        <taxon>Eukaryota</taxon>
        <taxon>Viridiplantae</taxon>
        <taxon>Streptophyta</taxon>
        <taxon>Embryophyta</taxon>
        <taxon>Tracheophyta</taxon>
        <taxon>Spermatophyta</taxon>
        <taxon>Magnoliopsida</taxon>
        <taxon>eudicotyledons</taxon>
        <taxon>Gunneridae</taxon>
        <taxon>Pentapetalae</taxon>
        <taxon>rosids</taxon>
        <taxon>fabids</taxon>
        <taxon>Rosales</taxon>
        <taxon>Cannabaceae</taxon>
        <taxon>Cannabis</taxon>
    </lineage>
</organism>
<accession>A0A803PTK9</accession>
<gene>
    <name evidence="3" type="primary">LOC115721283</name>
</gene>
<keyword evidence="4" id="KW-1185">Reference proteome</keyword>
<dbReference type="InterPro" id="IPR011990">
    <property type="entry name" value="TPR-like_helical_dom_sf"/>
</dbReference>
<feature type="compositionally biased region" description="Polar residues" evidence="1">
    <location>
        <begin position="153"/>
        <end position="164"/>
    </location>
</feature>
<feature type="region of interest" description="Disordered" evidence="1">
    <location>
        <begin position="830"/>
        <end position="857"/>
    </location>
</feature>
<feature type="compositionally biased region" description="Polar residues" evidence="1">
    <location>
        <begin position="1391"/>
        <end position="1404"/>
    </location>
</feature>
<dbReference type="SUPFAM" id="SSF48452">
    <property type="entry name" value="TPR-like"/>
    <property type="match status" value="2"/>
</dbReference>
<evidence type="ECO:0000313" key="4">
    <source>
        <dbReference type="Proteomes" id="UP000596661"/>
    </source>
</evidence>
<feature type="compositionally biased region" description="Low complexity" evidence="1">
    <location>
        <begin position="508"/>
        <end position="518"/>
    </location>
</feature>
<dbReference type="Pfam" id="PF00226">
    <property type="entry name" value="DnaJ"/>
    <property type="match status" value="1"/>
</dbReference>
<dbReference type="Gramene" id="evm.model.06.1223">
    <property type="protein sequence ID" value="cds.evm.model.06.1223"/>
    <property type="gene ID" value="evm.TU.06.1223"/>
</dbReference>
<dbReference type="Gene3D" id="1.25.40.10">
    <property type="entry name" value="Tetratricopeptide repeat domain"/>
    <property type="match status" value="2"/>
</dbReference>
<dbReference type="PRINTS" id="PR00625">
    <property type="entry name" value="JDOMAIN"/>
</dbReference>
<feature type="region of interest" description="Disordered" evidence="1">
    <location>
        <begin position="109"/>
        <end position="172"/>
    </location>
</feature>
<dbReference type="InterPro" id="IPR001623">
    <property type="entry name" value="DnaJ_domain"/>
</dbReference>
<dbReference type="CDD" id="cd06257">
    <property type="entry name" value="DnaJ"/>
    <property type="match status" value="1"/>
</dbReference>
<feature type="domain" description="J" evidence="2">
    <location>
        <begin position="1295"/>
        <end position="1380"/>
    </location>
</feature>
<dbReference type="InterPro" id="IPR019734">
    <property type="entry name" value="TPR_rpt"/>
</dbReference>
<reference evidence="3" key="1">
    <citation type="submission" date="2018-11" db="EMBL/GenBank/DDBJ databases">
        <authorList>
            <person name="Grassa J C."/>
        </authorList>
    </citation>
    <scope>NUCLEOTIDE SEQUENCE [LARGE SCALE GENOMIC DNA]</scope>
</reference>
<dbReference type="Proteomes" id="UP000596661">
    <property type="component" value="Chromosome 6"/>
</dbReference>
<feature type="compositionally biased region" description="Polar residues" evidence="1">
    <location>
        <begin position="519"/>
        <end position="533"/>
    </location>
</feature>
<dbReference type="PANTHER" id="PTHR45181">
    <property type="entry name" value="HEAT SHOCK PROTEIN DNAJ WITH TETRATRICOPEPTIDE REPEAT-CONTAINING PROTEIN"/>
    <property type="match status" value="1"/>
</dbReference>
<proteinExistence type="predicted"/>
<name>A0A803PTK9_CANSA</name>
<dbReference type="PROSITE" id="PS50076">
    <property type="entry name" value="DNAJ_2"/>
    <property type="match status" value="1"/>
</dbReference>
<feature type="compositionally biased region" description="Polar residues" evidence="1">
    <location>
        <begin position="109"/>
        <end position="122"/>
    </location>
</feature>
<protein>
    <recommendedName>
        <fullName evidence="2">J domain-containing protein</fullName>
    </recommendedName>
</protein>
<dbReference type="InterPro" id="IPR036869">
    <property type="entry name" value="J_dom_sf"/>
</dbReference>
<dbReference type="PANTHER" id="PTHR45181:SF4">
    <property type="entry name" value="HEAT SHOCK PROTEIN DNAJ WITH TETRATRICOPEPTIDE REPEAT-CONTAINING PROTEIN"/>
    <property type="match status" value="1"/>
</dbReference>
<feature type="compositionally biased region" description="Polar residues" evidence="1">
    <location>
        <begin position="735"/>
        <end position="747"/>
    </location>
</feature>
<dbReference type="OMA" id="RSMNFAN"/>
<dbReference type="EMBL" id="UZAU01000598">
    <property type="status" value="NOT_ANNOTATED_CDS"/>
    <property type="molecule type" value="Genomic_DNA"/>
</dbReference>
<dbReference type="EnsemblPlants" id="evm.model.06.1223">
    <property type="protein sequence ID" value="cds.evm.model.06.1223"/>
    <property type="gene ID" value="evm.TU.06.1223"/>
</dbReference>
<dbReference type="InterPro" id="IPR018253">
    <property type="entry name" value="DnaJ_domain_CS"/>
</dbReference>